<proteinExistence type="predicted"/>
<accession>A0A645IBI8</accession>
<name>A0A645IBI8_9ZZZZ</name>
<reference evidence="1" key="1">
    <citation type="submission" date="2019-08" db="EMBL/GenBank/DDBJ databases">
        <authorList>
            <person name="Kucharzyk K."/>
            <person name="Murdoch R.W."/>
            <person name="Higgins S."/>
            <person name="Loffler F."/>
        </authorList>
    </citation>
    <scope>NUCLEOTIDE SEQUENCE</scope>
</reference>
<organism evidence="1">
    <name type="scientific">bioreactor metagenome</name>
    <dbReference type="NCBI Taxonomy" id="1076179"/>
    <lineage>
        <taxon>unclassified sequences</taxon>
        <taxon>metagenomes</taxon>
        <taxon>ecological metagenomes</taxon>
    </lineage>
</organism>
<protein>
    <submittedName>
        <fullName evidence="1">Uncharacterized protein</fullName>
    </submittedName>
</protein>
<dbReference type="AlphaFoldDB" id="A0A645IBI8"/>
<comment type="caution">
    <text evidence="1">The sequence shown here is derived from an EMBL/GenBank/DDBJ whole genome shotgun (WGS) entry which is preliminary data.</text>
</comment>
<evidence type="ECO:0000313" key="1">
    <source>
        <dbReference type="EMBL" id="MPN48711.1"/>
    </source>
</evidence>
<sequence>MRFWGIIRTDHRVINDTIIPGPLKREVIDDVQAELAINELCRLLDLSRPVILYKHFKEIKNFGRTVFKQPDFMEPIAFDAFEMEIIPE</sequence>
<dbReference type="EMBL" id="VSSQ01111283">
    <property type="protein sequence ID" value="MPN48711.1"/>
    <property type="molecule type" value="Genomic_DNA"/>
</dbReference>
<gene>
    <name evidence="1" type="ORF">SDC9_196323</name>
</gene>